<dbReference type="EMBL" id="GBRH01190479">
    <property type="protein sequence ID" value="JAE07417.1"/>
    <property type="molecule type" value="Transcribed_RNA"/>
</dbReference>
<reference evidence="1" key="2">
    <citation type="journal article" date="2015" name="Data Brief">
        <title>Shoot transcriptome of the giant reed, Arundo donax.</title>
        <authorList>
            <person name="Barrero R.A."/>
            <person name="Guerrero F.D."/>
            <person name="Moolhuijzen P."/>
            <person name="Goolsby J.A."/>
            <person name="Tidwell J."/>
            <person name="Bellgard S.E."/>
            <person name="Bellgard M.I."/>
        </authorList>
    </citation>
    <scope>NUCLEOTIDE SEQUENCE</scope>
    <source>
        <tissue evidence="1">Shoot tissue taken approximately 20 cm above the soil surface</tissue>
    </source>
</reference>
<reference evidence="1" key="1">
    <citation type="submission" date="2014-09" db="EMBL/GenBank/DDBJ databases">
        <authorList>
            <person name="Magalhaes I.L.F."/>
            <person name="Oliveira U."/>
            <person name="Santos F.R."/>
            <person name="Vidigal T.H.D.A."/>
            <person name="Brescovit A.D."/>
            <person name="Santos A.J."/>
        </authorList>
    </citation>
    <scope>NUCLEOTIDE SEQUENCE</scope>
    <source>
        <tissue evidence="1">Shoot tissue taken approximately 20 cm above the soil surface</tissue>
    </source>
</reference>
<name>A0A0A9U2Q4_ARUDO</name>
<accession>A0A0A9U2Q4</accession>
<evidence type="ECO:0000313" key="1">
    <source>
        <dbReference type="EMBL" id="JAE07417.1"/>
    </source>
</evidence>
<protein>
    <submittedName>
        <fullName evidence="1">Uncharacterized protein</fullName>
    </submittedName>
</protein>
<organism evidence="1">
    <name type="scientific">Arundo donax</name>
    <name type="common">Giant reed</name>
    <name type="synonym">Donax arundinaceus</name>
    <dbReference type="NCBI Taxonomy" id="35708"/>
    <lineage>
        <taxon>Eukaryota</taxon>
        <taxon>Viridiplantae</taxon>
        <taxon>Streptophyta</taxon>
        <taxon>Embryophyta</taxon>
        <taxon>Tracheophyta</taxon>
        <taxon>Spermatophyta</taxon>
        <taxon>Magnoliopsida</taxon>
        <taxon>Liliopsida</taxon>
        <taxon>Poales</taxon>
        <taxon>Poaceae</taxon>
        <taxon>PACMAD clade</taxon>
        <taxon>Arundinoideae</taxon>
        <taxon>Arundineae</taxon>
        <taxon>Arundo</taxon>
    </lineage>
</organism>
<dbReference type="AlphaFoldDB" id="A0A0A9U2Q4"/>
<sequence>MIKYKRMTLKFSSENSSQIHLQADPEGSLKVIAFCNLDNLGCDEQILPLDKT</sequence>
<proteinExistence type="predicted"/>